<dbReference type="Proteomes" id="UP001595386">
    <property type="component" value="Unassembled WGS sequence"/>
</dbReference>
<proteinExistence type="predicted"/>
<dbReference type="RefSeq" id="WP_379760618.1">
    <property type="nucleotide sequence ID" value="NZ_JBHRSQ010000020.1"/>
</dbReference>
<accession>A0ABV7B8Q5</accession>
<protein>
    <submittedName>
        <fullName evidence="1">Uncharacterized protein</fullName>
    </submittedName>
</protein>
<reference evidence="2" key="1">
    <citation type="journal article" date="2019" name="Int. J. Syst. Evol. Microbiol.">
        <title>The Global Catalogue of Microorganisms (GCM) 10K type strain sequencing project: providing services to taxonomists for standard genome sequencing and annotation.</title>
        <authorList>
            <consortium name="The Broad Institute Genomics Platform"/>
            <consortium name="The Broad Institute Genome Sequencing Center for Infectious Disease"/>
            <person name="Wu L."/>
            <person name="Ma J."/>
        </authorList>
    </citation>
    <scope>NUCLEOTIDE SEQUENCE [LARGE SCALE GENOMIC DNA]</scope>
    <source>
        <strain evidence="2">KCTC 52660</strain>
    </source>
</reference>
<keyword evidence="2" id="KW-1185">Reference proteome</keyword>
<gene>
    <name evidence="1" type="ORF">ACFODV_14380</name>
</gene>
<organism evidence="1 2">
    <name type="scientific">Halomonas tibetensis</name>
    <dbReference type="NCBI Taxonomy" id="2259590"/>
    <lineage>
        <taxon>Bacteria</taxon>
        <taxon>Pseudomonadati</taxon>
        <taxon>Pseudomonadota</taxon>
        <taxon>Gammaproteobacteria</taxon>
        <taxon>Oceanospirillales</taxon>
        <taxon>Halomonadaceae</taxon>
        <taxon>Halomonas</taxon>
    </lineage>
</organism>
<sequence length="61" mass="6974">MQSHMTFEICRALTQLARELLVAGEQHAGTHVLAQGRVYRVDVSLEPVPVDQLQDIINRYR</sequence>
<comment type="caution">
    <text evidence="1">The sequence shown here is derived from an EMBL/GenBank/DDBJ whole genome shotgun (WGS) entry which is preliminary data.</text>
</comment>
<evidence type="ECO:0000313" key="2">
    <source>
        <dbReference type="Proteomes" id="UP001595386"/>
    </source>
</evidence>
<name>A0ABV7B8Q5_9GAMM</name>
<evidence type="ECO:0000313" key="1">
    <source>
        <dbReference type="EMBL" id="MFC2993208.1"/>
    </source>
</evidence>
<dbReference type="EMBL" id="JBHRSQ010000020">
    <property type="protein sequence ID" value="MFC2993208.1"/>
    <property type="molecule type" value="Genomic_DNA"/>
</dbReference>